<evidence type="ECO:0000313" key="2">
    <source>
        <dbReference type="EMBL" id="PON88155.1"/>
    </source>
</evidence>
<feature type="compositionally biased region" description="Polar residues" evidence="1">
    <location>
        <begin position="235"/>
        <end position="245"/>
    </location>
</feature>
<evidence type="ECO:0000256" key="1">
    <source>
        <dbReference type="SAM" id="MobiDB-lite"/>
    </source>
</evidence>
<comment type="caution">
    <text evidence="2">The sequence shown here is derived from an EMBL/GenBank/DDBJ whole genome shotgun (WGS) entry which is preliminary data.</text>
</comment>
<dbReference type="EMBL" id="JXTC01000108">
    <property type="protein sequence ID" value="PON88155.1"/>
    <property type="molecule type" value="Genomic_DNA"/>
</dbReference>
<organism evidence="2 3">
    <name type="scientific">Trema orientale</name>
    <name type="common">Charcoal tree</name>
    <name type="synonym">Celtis orientalis</name>
    <dbReference type="NCBI Taxonomy" id="63057"/>
    <lineage>
        <taxon>Eukaryota</taxon>
        <taxon>Viridiplantae</taxon>
        <taxon>Streptophyta</taxon>
        <taxon>Embryophyta</taxon>
        <taxon>Tracheophyta</taxon>
        <taxon>Spermatophyta</taxon>
        <taxon>Magnoliopsida</taxon>
        <taxon>eudicotyledons</taxon>
        <taxon>Gunneridae</taxon>
        <taxon>Pentapetalae</taxon>
        <taxon>rosids</taxon>
        <taxon>fabids</taxon>
        <taxon>Rosales</taxon>
        <taxon>Cannabaceae</taxon>
        <taxon>Trema</taxon>
    </lineage>
</organism>
<protein>
    <submittedName>
        <fullName evidence="2">Uncharacterized protein</fullName>
    </submittedName>
</protein>
<evidence type="ECO:0000313" key="3">
    <source>
        <dbReference type="Proteomes" id="UP000237000"/>
    </source>
</evidence>
<sequence>MTTGGERHWVLLSEQPNQPSKGYNSEVLARGESVVEEQKGILGTSQGSVQPTSVTEVPTASVTGEQVSIFSSSSYDSGRALIRAGSNIAIEETLVTDIQMMGTGPFGQLMTSDSSYRGKRKGAEKYSGDFPDVHIDHCYHPEEYFNEILDCIREPCSVDQYRAHPALLAPAPTMEEWRAQKGIAVDGSSRPPSKKRKAQEFVLPITHLSDMPRWTPKINLIKLAQEVVAVASNRTLRTTTDTGPSPLQPSDGLLQVEDSPFIQGSGASASKAHPSRSRLK</sequence>
<proteinExistence type="predicted"/>
<accession>A0A2P5ERQ0</accession>
<keyword evidence="3" id="KW-1185">Reference proteome</keyword>
<feature type="region of interest" description="Disordered" evidence="1">
    <location>
        <begin position="235"/>
        <end position="280"/>
    </location>
</feature>
<dbReference type="Proteomes" id="UP000237000">
    <property type="component" value="Unassembled WGS sequence"/>
</dbReference>
<dbReference type="AlphaFoldDB" id="A0A2P5ERQ0"/>
<reference evidence="3" key="1">
    <citation type="submission" date="2016-06" db="EMBL/GenBank/DDBJ databases">
        <title>Parallel loss of symbiosis genes in relatives of nitrogen-fixing non-legume Parasponia.</title>
        <authorList>
            <person name="Van Velzen R."/>
            <person name="Holmer R."/>
            <person name="Bu F."/>
            <person name="Rutten L."/>
            <person name="Van Zeijl A."/>
            <person name="Liu W."/>
            <person name="Santuari L."/>
            <person name="Cao Q."/>
            <person name="Sharma T."/>
            <person name="Shen D."/>
            <person name="Roswanjaya Y."/>
            <person name="Wardhani T."/>
            <person name="Kalhor M.S."/>
            <person name="Jansen J."/>
            <person name="Van den Hoogen J."/>
            <person name="Gungor B."/>
            <person name="Hartog M."/>
            <person name="Hontelez J."/>
            <person name="Verver J."/>
            <person name="Yang W.-C."/>
            <person name="Schijlen E."/>
            <person name="Repin R."/>
            <person name="Schilthuizen M."/>
            <person name="Schranz E."/>
            <person name="Heidstra R."/>
            <person name="Miyata K."/>
            <person name="Fedorova E."/>
            <person name="Kohlen W."/>
            <person name="Bisseling T."/>
            <person name="Smit S."/>
            <person name="Geurts R."/>
        </authorList>
    </citation>
    <scope>NUCLEOTIDE SEQUENCE [LARGE SCALE GENOMIC DNA]</scope>
    <source>
        <strain evidence="3">cv. RG33-2</strain>
    </source>
</reference>
<gene>
    <name evidence="2" type="ORF">TorRG33x02_159840</name>
</gene>
<name>A0A2P5ERQ0_TREOI</name>
<dbReference type="InParanoid" id="A0A2P5ERQ0"/>